<dbReference type="Gene3D" id="3.40.50.1460">
    <property type="match status" value="1"/>
</dbReference>
<dbReference type="PANTHER" id="PTHR22576">
    <property type="entry name" value="MUCOSA ASSOCIATED LYMPHOID TISSUE LYMPHOMA TRANSLOCATION PROTEIN 1/PARACASPASE"/>
    <property type="match status" value="1"/>
</dbReference>
<dbReference type="GO" id="GO:0006508">
    <property type="term" value="P:proteolysis"/>
    <property type="evidence" value="ECO:0007669"/>
    <property type="project" value="InterPro"/>
</dbReference>
<evidence type="ECO:0000313" key="2">
    <source>
        <dbReference type="EMBL" id="KPL54502.1"/>
    </source>
</evidence>
<feature type="domain" description="Peptidase C14 caspase" evidence="1">
    <location>
        <begin position="2"/>
        <end position="220"/>
    </location>
</feature>
<dbReference type="InterPro" id="IPR029030">
    <property type="entry name" value="Caspase-like_dom_sf"/>
</dbReference>
<protein>
    <recommendedName>
        <fullName evidence="1">Peptidase C14 caspase domain-containing protein</fullName>
    </recommendedName>
</protein>
<evidence type="ECO:0000313" key="3">
    <source>
        <dbReference type="Proteomes" id="UP000048984"/>
    </source>
</evidence>
<dbReference type="RefSeq" id="WP_054360669.1">
    <property type="nucleotide sequence ID" value="NZ_LJYW01000001.1"/>
</dbReference>
<dbReference type="SUPFAM" id="SSF52129">
    <property type="entry name" value="Caspase-like"/>
    <property type="match status" value="1"/>
</dbReference>
<reference evidence="2 3" key="1">
    <citation type="submission" date="2015-09" db="EMBL/GenBank/DDBJ databases">
        <authorList>
            <person name="Jackson K.R."/>
            <person name="Lunt B.L."/>
            <person name="Fisher J.N.B."/>
            <person name="Gardner A.V."/>
            <person name="Bailey M.E."/>
            <person name="Deus L.M."/>
            <person name="Earl A.S."/>
            <person name="Gibby P.D."/>
            <person name="Hartmann K.A."/>
            <person name="Liu J.E."/>
            <person name="Manci A.M."/>
            <person name="Nielsen D.A."/>
            <person name="Solomon M.B."/>
            <person name="Breakwell D.P."/>
            <person name="Burnett S.H."/>
            <person name="Grose J.H."/>
        </authorList>
    </citation>
    <scope>NUCLEOTIDE SEQUENCE [LARGE SCALE GENOMIC DNA]</scope>
    <source>
        <strain evidence="2 3">16</strain>
    </source>
</reference>
<proteinExistence type="predicted"/>
<name>A0A0P6VTC3_9HYPH</name>
<dbReference type="GO" id="GO:0004197">
    <property type="term" value="F:cysteine-type endopeptidase activity"/>
    <property type="evidence" value="ECO:0007669"/>
    <property type="project" value="InterPro"/>
</dbReference>
<dbReference type="Proteomes" id="UP000048984">
    <property type="component" value="Unassembled WGS sequence"/>
</dbReference>
<evidence type="ECO:0000259" key="1">
    <source>
        <dbReference type="Pfam" id="PF00656"/>
    </source>
</evidence>
<dbReference type="STRING" id="665126.ABB55_21645"/>
<reference evidence="2 3" key="2">
    <citation type="submission" date="2015-10" db="EMBL/GenBank/DDBJ databases">
        <title>Draft Genome Sequence of Prosthecomicrobium hirschii ATCC 27832.</title>
        <authorList>
            <person name="Daniel J."/>
            <person name="Givan S.A."/>
            <person name="Brun Y.V."/>
            <person name="Brown P.J."/>
        </authorList>
    </citation>
    <scope>NUCLEOTIDE SEQUENCE [LARGE SCALE GENOMIC DNA]</scope>
    <source>
        <strain evidence="2 3">16</strain>
    </source>
</reference>
<keyword evidence="3" id="KW-1185">Reference proteome</keyword>
<accession>A0A0P6VTC3</accession>
<dbReference type="InterPro" id="IPR052039">
    <property type="entry name" value="Caspase-related_regulators"/>
</dbReference>
<dbReference type="AlphaFoldDB" id="A0A0P6VTC3"/>
<organism evidence="2 3">
    <name type="scientific">Prosthecodimorpha hirschii</name>
    <dbReference type="NCBI Taxonomy" id="665126"/>
    <lineage>
        <taxon>Bacteria</taxon>
        <taxon>Pseudomonadati</taxon>
        <taxon>Pseudomonadota</taxon>
        <taxon>Alphaproteobacteria</taxon>
        <taxon>Hyphomicrobiales</taxon>
        <taxon>Ancalomicrobiaceae</taxon>
        <taxon>Prosthecodimorpha</taxon>
    </lineage>
</organism>
<dbReference type="PANTHER" id="PTHR22576:SF37">
    <property type="entry name" value="MUCOSA-ASSOCIATED LYMPHOID TISSUE LYMPHOMA TRANSLOCATION PROTEIN 1"/>
    <property type="match status" value="1"/>
</dbReference>
<sequence>MIGNARYRHTRVLANAAGDAQAVTRALAGLGFEVGEPVLDADRTALMRALVDFRDKADRAEIAIVFYAGHGLQMPKDNAAENYLVPVDARLADSRDAEIETVSLTEILRQMGGAKNRIVVLDACRDNPLASSMRMAGGVQRSVERGLARPGPVAQGTLIAFSTDAGATAADGDGPNSPFTTALLKHIGQRRDFGLIMRTVRADVAAATQNRQLPLVTDSLVGDIVLADR</sequence>
<dbReference type="EMBL" id="LJYW01000001">
    <property type="protein sequence ID" value="KPL54502.1"/>
    <property type="molecule type" value="Genomic_DNA"/>
</dbReference>
<gene>
    <name evidence="2" type="ORF">ABB55_21645</name>
</gene>
<comment type="caution">
    <text evidence="2">The sequence shown here is derived from an EMBL/GenBank/DDBJ whole genome shotgun (WGS) entry which is preliminary data.</text>
</comment>
<dbReference type="Pfam" id="PF00656">
    <property type="entry name" value="Peptidase_C14"/>
    <property type="match status" value="1"/>
</dbReference>
<dbReference type="InterPro" id="IPR011600">
    <property type="entry name" value="Pept_C14_caspase"/>
</dbReference>